<dbReference type="SMART" id="SM00184">
    <property type="entry name" value="RING"/>
    <property type="match status" value="1"/>
</dbReference>
<comment type="pathway">
    <text evidence="3">Protein modification; protein ubiquitination.</text>
</comment>
<evidence type="ECO:0000256" key="5">
    <source>
        <dbReference type="ARBA" id="ARBA00022679"/>
    </source>
</evidence>
<dbReference type="GO" id="GO:0008270">
    <property type="term" value="F:zinc ion binding"/>
    <property type="evidence" value="ECO:0007669"/>
    <property type="project" value="UniProtKB-KW"/>
</dbReference>
<accession>A0AAD4ILG4</accession>
<evidence type="ECO:0000313" key="18">
    <source>
        <dbReference type="EMBL" id="KAH6754739.1"/>
    </source>
</evidence>
<keyword evidence="6 16" id="KW-0812">Transmembrane</keyword>
<evidence type="ECO:0000256" key="15">
    <source>
        <dbReference type="SAM" id="MobiDB-lite"/>
    </source>
</evidence>
<dbReference type="Proteomes" id="UP001190926">
    <property type="component" value="Unassembled WGS sequence"/>
</dbReference>
<dbReference type="InterPro" id="IPR001841">
    <property type="entry name" value="Znf_RING"/>
</dbReference>
<organism evidence="18 19">
    <name type="scientific">Perilla frutescens var. hirtella</name>
    <name type="common">Perilla citriodora</name>
    <name type="synonym">Perilla setoyensis</name>
    <dbReference type="NCBI Taxonomy" id="608512"/>
    <lineage>
        <taxon>Eukaryota</taxon>
        <taxon>Viridiplantae</taxon>
        <taxon>Streptophyta</taxon>
        <taxon>Embryophyta</taxon>
        <taxon>Tracheophyta</taxon>
        <taxon>Spermatophyta</taxon>
        <taxon>Magnoliopsida</taxon>
        <taxon>eudicotyledons</taxon>
        <taxon>Gunneridae</taxon>
        <taxon>Pentapetalae</taxon>
        <taxon>asterids</taxon>
        <taxon>lamiids</taxon>
        <taxon>Lamiales</taxon>
        <taxon>Lamiaceae</taxon>
        <taxon>Nepetoideae</taxon>
        <taxon>Elsholtzieae</taxon>
        <taxon>Perilla</taxon>
    </lineage>
</organism>
<comment type="subcellular location">
    <subcellularLocation>
        <location evidence="2">Membrane</location>
        <topology evidence="2">Single-pass membrane protein</topology>
    </subcellularLocation>
</comment>
<keyword evidence="10" id="KW-0862">Zinc</keyword>
<keyword evidence="11 16" id="KW-1133">Transmembrane helix</keyword>
<dbReference type="CDD" id="cd16461">
    <property type="entry name" value="RING-H2_EL5-like"/>
    <property type="match status" value="1"/>
</dbReference>
<evidence type="ECO:0000256" key="3">
    <source>
        <dbReference type="ARBA" id="ARBA00004906"/>
    </source>
</evidence>
<dbReference type="InterPro" id="IPR013083">
    <property type="entry name" value="Znf_RING/FYVE/PHD"/>
</dbReference>
<evidence type="ECO:0000256" key="7">
    <source>
        <dbReference type="ARBA" id="ARBA00022723"/>
    </source>
</evidence>
<dbReference type="SUPFAM" id="SSF57850">
    <property type="entry name" value="RING/U-box"/>
    <property type="match status" value="1"/>
</dbReference>
<evidence type="ECO:0000256" key="16">
    <source>
        <dbReference type="SAM" id="Phobius"/>
    </source>
</evidence>
<name>A0AAD4ILG4_PERFH</name>
<dbReference type="Pfam" id="PF13639">
    <property type="entry name" value="zf-RING_2"/>
    <property type="match status" value="1"/>
</dbReference>
<dbReference type="GO" id="GO:0016020">
    <property type="term" value="C:membrane"/>
    <property type="evidence" value="ECO:0007669"/>
    <property type="project" value="UniProtKB-SubCell"/>
</dbReference>
<dbReference type="Gene3D" id="3.30.40.10">
    <property type="entry name" value="Zinc/RING finger domain, C3HC4 (zinc finger)"/>
    <property type="match status" value="1"/>
</dbReference>
<keyword evidence="7" id="KW-0479">Metal-binding</keyword>
<dbReference type="EMBL" id="SDAM02029835">
    <property type="protein sequence ID" value="KAH6754739.1"/>
    <property type="molecule type" value="Genomic_DNA"/>
</dbReference>
<evidence type="ECO:0000256" key="6">
    <source>
        <dbReference type="ARBA" id="ARBA00022692"/>
    </source>
</evidence>
<feature type="region of interest" description="Disordered" evidence="15">
    <location>
        <begin position="170"/>
        <end position="201"/>
    </location>
</feature>
<keyword evidence="8 14" id="KW-0863">Zinc-finger</keyword>
<comment type="similarity">
    <text evidence="13">Belongs to the RING-type zinc finger family. ATL subfamily.</text>
</comment>
<dbReference type="EC" id="2.3.2.27" evidence="4"/>
<evidence type="ECO:0000256" key="14">
    <source>
        <dbReference type="PROSITE-ProRule" id="PRU00175"/>
    </source>
</evidence>
<feature type="domain" description="RING-type" evidence="17">
    <location>
        <begin position="94"/>
        <end position="136"/>
    </location>
</feature>
<evidence type="ECO:0000259" key="17">
    <source>
        <dbReference type="PROSITE" id="PS50089"/>
    </source>
</evidence>
<dbReference type="PANTHER" id="PTHR46913">
    <property type="entry name" value="RING-H2 FINGER PROTEIN ATL16"/>
    <property type="match status" value="1"/>
</dbReference>
<gene>
    <name evidence="18" type="ORF">C2S53_020649</name>
</gene>
<keyword evidence="19" id="KW-1185">Reference proteome</keyword>
<evidence type="ECO:0000256" key="9">
    <source>
        <dbReference type="ARBA" id="ARBA00022786"/>
    </source>
</evidence>
<evidence type="ECO:0000256" key="2">
    <source>
        <dbReference type="ARBA" id="ARBA00004167"/>
    </source>
</evidence>
<dbReference type="GO" id="GO:0016567">
    <property type="term" value="P:protein ubiquitination"/>
    <property type="evidence" value="ECO:0007669"/>
    <property type="project" value="InterPro"/>
</dbReference>
<keyword evidence="5" id="KW-0808">Transferase</keyword>
<evidence type="ECO:0000256" key="11">
    <source>
        <dbReference type="ARBA" id="ARBA00022989"/>
    </source>
</evidence>
<reference evidence="18 19" key="1">
    <citation type="journal article" date="2021" name="Nat. Commun.">
        <title>Incipient diploidization of the medicinal plant Perilla within 10,000 years.</title>
        <authorList>
            <person name="Zhang Y."/>
            <person name="Shen Q."/>
            <person name="Leng L."/>
            <person name="Zhang D."/>
            <person name="Chen S."/>
            <person name="Shi Y."/>
            <person name="Ning Z."/>
            <person name="Chen S."/>
        </authorList>
    </citation>
    <scope>NUCLEOTIDE SEQUENCE [LARGE SCALE GENOMIC DNA]</scope>
    <source>
        <strain evidence="19">cv. PC099</strain>
    </source>
</reference>
<keyword evidence="12 16" id="KW-0472">Membrane</keyword>
<evidence type="ECO:0000256" key="10">
    <source>
        <dbReference type="ARBA" id="ARBA00022833"/>
    </source>
</evidence>
<sequence length="210" mass="23379">MGDENQESIRHSFKGKIMISSVIVLFLACFVIVSFHVYARWCRRRRPLRRLDSEFRRVISSPAAATPQGLDLGAVNSLPTFVYESEYQESPPECAVCLSEFQGGETGRILPECNHCFHVHCIDSWLRSHRDCPLCRARVKGRPVGNPGQADCTVVSIYVSGLSPTGIRICSPSSSSSEDPTKRGGDPDPDGNSSRVFDQDPGFRVSRFWL</sequence>
<dbReference type="PANTHER" id="PTHR46913:SF1">
    <property type="entry name" value="RING-H2 FINGER PROTEIN ATL16"/>
    <property type="match status" value="1"/>
</dbReference>
<evidence type="ECO:0000256" key="8">
    <source>
        <dbReference type="ARBA" id="ARBA00022771"/>
    </source>
</evidence>
<feature type="transmembrane region" description="Helical" evidence="16">
    <location>
        <begin position="17"/>
        <end position="39"/>
    </location>
</feature>
<comment type="caution">
    <text evidence="18">The sequence shown here is derived from an EMBL/GenBank/DDBJ whole genome shotgun (WGS) entry which is preliminary data.</text>
</comment>
<dbReference type="InterPro" id="IPR044600">
    <property type="entry name" value="ATL1/ATL16-like"/>
</dbReference>
<comment type="catalytic activity">
    <reaction evidence="1">
        <text>S-ubiquitinyl-[E2 ubiquitin-conjugating enzyme]-L-cysteine + [acceptor protein]-L-lysine = [E2 ubiquitin-conjugating enzyme]-L-cysteine + N(6)-ubiquitinyl-[acceptor protein]-L-lysine.</text>
        <dbReference type="EC" id="2.3.2.27"/>
    </reaction>
</comment>
<dbReference type="GO" id="GO:0061630">
    <property type="term" value="F:ubiquitin protein ligase activity"/>
    <property type="evidence" value="ECO:0007669"/>
    <property type="project" value="UniProtKB-EC"/>
</dbReference>
<dbReference type="FunFam" id="3.30.40.10:FF:000187">
    <property type="entry name" value="E3 ubiquitin-protein ligase ATL6"/>
    <property type="match status" value="1"/>
</dbReference>
<proteinExistence type="inferred from homology"/>
<protein>
    <recommendedName>
        <fullName evidence="4">RING-type E3 ubiquitin transferase</fullName>
        <ecNumber evidence="4">2.3.2.27</ecNumber>
    </recommendedName>
</protein>
<evidence type="ECO:0000256" key="12">
    <source>
        <dbReference type="ARBA" id="ARBA00023136"/>
    </source>
</evidence>
<evidence type="ECO:0000256" key="1">
    <source>
        <dbReference type="ARBA" id="ARBA00000900"/>
    </source>
</evidence>
<evidence type="ECO:0000256" key="4">
    <source>
        <dbReference type="ARBA" id="ARBA00012483"/>
    </source>
</evidence>
<dbReference type="PROSITE" id="PS50089">
    <property type="entry name" value="ZF_RING_2"/>
    <property type="match status" value="1"/>
</dbReference>
<evidence type="ECO:0000313" key="19">
    <source>
        <dbReference type="Proteomes" id="UP001190926"/>
    </source>
</evidence>
<evidence type="ECO:0000256" key="13">
    <source>
        <dbReference type="ARBA" id="ARBA00024209"/>
    </source>
</evidence>
<keyword evidence="9" id="KW-0833">Ubl conjugation pathway</keyword>
<dbReference type="AlphaFoldDB" id="A0AAD4ILG4"/>